<dbReference type="Gene3D" id="3.20.20.190">
    <property type="entry name" value="Phosphatidylinositol (PI) phosphodiesterase"/>
    <property type="match status" value="1"/>
</dbReference>
<feature type="domain" description="GP-PDE" evidence="1">
    <location>
        <begin position="1"/>
        <end position="157"/>
    </location>
</feature>
<evidence type="ECO:0000313" key="2">
    <source>
        <dbReference type="EMBL" id="NHC16173.1"/>
    </source>
</evidence>
<sequence>TLQSFDWRTIQYSQQIRPDLETVALVWQYGPAECATVSDECSLQAAYGNPAVKSPWTGTLDWWTTKDLGALVKASGASTVSANWQVHDPAQGTVASSDWYLRQSPAYFHGPDVAGLHAAGLKVVPYTINDAATMQRVIELGVDGIISDDPWLLIEVAKRNGLR</sequence>
<protein>
    <recommendedName>
        <fullName evidence="1">GP-PDE domain-containing protein</fullName>
    </recommendedName>
</protein>
<feature type="non-terminal residue" evidence="2">
    <location>
        <position position="1"/>
    </location>
</feature>
<evidence type="ECO:0000313" key="3">
    <source>
        <dbReference type="Proteomes" id="UP000800981"/>
    </source>
</evidence>
<dbReference type="PROSITE" id="PS51704">
    <property type="entry name" value="GP_PDE"/>
    <property type="match status" value="1"/>
</dbReference>
<keyword evidence="3" id="KW-1185">Reference proteome</keyword>
<accession>A0ABX0H442</accession>
<proteinExistence type="predicted"/>
<dbReference type="PANTHER" id="PTHR46211">
    <property type="entry name" value="GLYCEROPHOSPHORYL DIESTER PHOSPHODIESTERASE"/>
    <property type="match status" value="1"/>
</dbReference>
<dbReference type="EMBL" id="JAANNP010000102">
    <property type="protein sequence ID" value="NHC16173.1"/>
    <property type="molecule type" value="Genomic_DNA"/>
</dbReference>
<dbReference type="InterPro" id="IPR017946">
    <property type="entry name" value="PLC-like_Pdiesterase_TIM-brl"/>
</dbReference>
<dbReference type="PANTHER" id="PTHR46211:SF14">
    <property type="entry name" value="GLYCEROPHOSPHODIESTER PHOSPHODIESTERASE"/>
    <property type="match status" value="1"/>
</dbReference>
<dbReference type="InterPro" id="IPR030395">
    <property type="entry name" value="GP_PDE_dom"/>
</dbReference>
<dbReference type="Pfam" id="PF03009">
    <property type="entry name" value="GDPD"/>
    <property type="match status" value="1"/>
</dbReference>
<reference evidence="2 3" key="1">
    <citation type="submission" date="2020-03" db="EMBL/GenBank/DDBJ databases">
        <title>Two novel Motilibacter sp.</title>
        <authorList>
            <person name="Liu S."/>
        </authorList>
    </citation>
    <scope>NUCLEOTIDE SEQUENCE [LARGE SCALE GENOMIC DNA]</scope>
    <source>
        <strain evidence="2 3">E257</strain>
    </source>
</reference>
<organism evidence="2 3">
    <name type="scientific">Motilibacter deserti</name>
    <dbReference type="NCBI Taxonomy" id="2714956"/>
    <lineage>
        <taxon>Bacteria</taxon>
        <taxon>Bacillati</taxon>
        <taxon>Actinomycetota</taxon>
        <taxon>Actinomycetes</taxon>
        <taxon>Motilibacterales</taxon>
        <taxon>Motilibacteraceae</taxon>
        <taxon>Motilibacter</taxon>
    </lineage>
</organism>
<comment type="caution">
    <text evidence="2">The sequence shown here is derived from an EMBL/GenBank/DDBJ whole genome shotgun (WGS) entry which is preliminary data.</text>
</comment>
<name>A0ABX0H442_9ACTN</name>
<gene>
    <name evidence="2" type="ORF">G9H71_20515</name>
</gene>
<dbReference type="Proteomes" id="UP000800981">
    <property type="component" value="Unassembled WGS sequence"/>
</dbReference>
<dbReference type="SUPFAM" id="SSF51695">
    <property type="entry name" value="PLC-like phosphodiesterases"/>
    <property type="match status" value="1"/>
</dbReference>
<dbReference type="RefSeq" id="WP_269204774.1">
    <property type="nucleotide sequence ID" value="NZ_JAANNP010000102.1"/>
</dbReference>
<evidence type="ECO:0000259" key="1">
    <source>
        <dbReference type="PROSITE" id="PS51704"/>
    </source>
</evidence>